<comment type="caution">
    <text evidence="3">The sequence shown here is derived from an EMBL/GenBank/DDBJ whole genome shotgun (WGS) entry which is preliminary data.</text>
</comment>
<protein>
    <recommendedName>
        <fullName evidence="2">Fe/B12 periplasmic-binding domain-containing protein</fullName>
    </recommendedName>
</protein>
<evidence type="ECO:0000256" key="1">
    <source>
        <dbReference type="SAM" id="MobiDB-lite"/>
    </source>
</evidence>
<dbReference type="Pfam" id="PF01497">
    <property type="entry name" value="Peripla_BP_2"/>
    <property type="match status" value="1"/>
</dbReference>
<feature type="region of interest" description="Disordered" evidence="1">
    <location>
        <begin position="26"/>
        <end position="132"/>
    </location>
</feature>
<keyword evidence="4" id="KW-1185">Reference proteome</keyword>
<dbReference type="Proteomes" id="UP000218164">
    <property type="component" value="Unassembled WGS sequence"/>
</dbReference>
<accession>A0A2A2HMT9</accession>
<reference evidence="3 4" key="1">
    <citation type="journal article" date="2017" name="BMC Genomics">
        <title>Genomic analysis of methanogenic archaea reveals a shift towards energy conservation.</title>
        <authorList>
            <person name="Gilmore S.P."/>
            <person name="Henske J.K."/>
            <person name="Sexton J.A."/>
            <person name="Solomon K.V."/>
            <person name="Seppala S."/>
            <person name="Yoo J.I."/>
            <person name="Huyett L.M."/>
            <person name="Pressman A."/>
            <person name="Cogan J.Z."/>
            <person name="Kivenson V."/>
            <person name="Peng X."/>
            <person name="Tan Y."/>
            <person name="Valentine D.L."/>
            <person name="O'Malley M.A."/>
        </authorList>
    </citation>
    <scope>NUCLEOTIDE SEQUENCE [LARGE SCALE GENOMIC DNA]</scope>
    <source>
        <strain evidence="3 4">MC-15</strain>
    </source>
</reference>
<feature type="domain" description="Fe/B12 periplasmic-binding" evidence="2">
    <location>
        <begin position="154"/>
        <end position="418"/>
    </location>
</feature>
<feature type="compositionally biased region" description="Polar residues" evidence="1">
    <location>
        <begin position="66"/>
        <end position="76"/>
    </location>
</feature>
<proteinExistence type="predicted"/>
<dbReference type="PROSITE" id="PS51257">
    <property type="entry name" value="PROKAR_LIPOPROTEIN"/>
    <property type="match status" value="1"/>
</dbReference>
<dbReference type="EMBL" id="LMVP01000543">
    <property type="protein sequence ID" value="PAV10789.1"/>
    <property type="molecule type" value="Genomic_DNA"/>
</dbReference>
<dbReference type="PANTHER" id="PTHR30535">
    <property type="entry name" value="VITAMIN B12-BINDING PROTEIN"/>
    <property type="match status" value="1"/>
</dbReference>
<dbReference type="PANTHER" id="PTHR30535:SF34">
    <property type="entry name" value="MOLYBDATE-BINDING PROTEIN MOLA"/>
    <property type="match status" value="1"/>
</dbReference>
<feature type="compositionally biased region" description="Basic and acidic residues" evidence="1">
    <location>
        <begin position="47"/>
        <end position="57"/>
    </location>
</feature>
<name>A0A2A2HMT9_9EURY</name>
<evidence type="ECO:0000313" key="4">
    <source>
        <dbReference type="Proteomes" id="UP000218164"/>
    </source>
</evidence>
<dbReference type="SUPFAM" id="SSF53807">
    <property type="entry name" value="Helical backbone' metal receptor"/>
    <property type="match status" value="1"/>
</dbReference>
<dbReference type="Gene3D" id="3.40.50.1980">
    <property type="entry name" value="Nitrogenase molybdenum iron protein domain"/>
    <property type="match status" value="2"/>
</dbReference>
<dbReference type="RefSeq" id="WP_095646016.1">
    <property type="nucleotide sequence ID" value="NZ_LMVP01000543.1"/>
</dbReference>
<sequence length="450" mass="49802">MNRKLKVLFIAMMLVAAVFLSGCTDSHSVKESNSSSDKSTEKVNPITEKENSSDDKSVSVAEDIGTNGTNESTPVYSLNDTNTTSNNTLNNTLNTTSNSTSYSNSNVSLSTRHSGSGHSSSSSSPEASDSDDTIELTDMAQRTVKIPTPENIEKISCLHPIPTYMTWRLTPEKLSSVDMVFNANPRLVPEDANDTMNGLPVTGVFFKGMNQEQMLALDPDVIVSMTKDPNLDQEQSDYAAPVVAVSKDNLTDYEQSFRLMGKLLGNEEEADELADYWNDSITKVTNITSTIPEDQRVKVYYASHDGPLSTVGPLTVMSSIIDLAGGVDLYDTNTTLTSTQKVDEHLVVNIEQVLLWNPDVIITKTETEKNTILNDTQWQSINAVKNGRVYAAPRWESLDGIQSVMGLMWTAEKLYPDKVKFDFNNETREFYSEFYLYDNITDEQIAETTA</sequence>
<dbReference type="InterPro" id="IPR002491">
    <property type="entry name" value="ABC_transptr_periplasmic_BD"/>
</dbReference>
<dbReference type="Gene3D" id="1.20.58.2180">
    <property type="match status" value="1"/>
</dbReference>
<dbReference type="PROSITE" id="PS50983">
    <property type="entry name" value="FE_B12_PBP"/>
    <property type="match status" value="1"/>
</dbReference>
<evidence type="ECO:0000259" key="2">
    <source>
        <dbReference type="PROSITE" id="PS50983"/>
    </source>
</evidence>
<gene>
    <name evidence="3" type="ORF">ASJ81_12340</name>
</gene>
<feature type="compositionally biased region" description="Low complexity" evidence="1">
    <location>
        <begin position="77"/>
        <end position="127"/>
    </location>
</feature>
<dbReference type="AlphaFoldDB" id="A0A2A2HMT9"/>
<evidence type="ECO:0000313" key="3">
    <source>
        <dbReference type="EMBL" id="PAV10789.1"/>
    </source>
</evidence>
<organism evidence="3 4">
    <name type="scientific">Methanosarcina spelaei</name>
    <dbReference type="NCBI Taxonomy" id="1036679"/>
    <lineage>
        <taxon>Archaea</taxon>
        <taxon>Methanobacteriati</taxon>
        <taxon>Methanobacteriota</taxon>
        <taxon>Stenosarchaea group</taxon>
        <taxon>Methanomicrobia</taxon>
        <taxon>Methanosarcinales</taxon>
        <taxon>Methanosarcinaceae</taxon>
        <taxon>Methanosarcina</taxon>
    </lineage>
</organism>
<dbReference type="InterPro" id="IPR050902">
    <property type="entry name" value="ABC_Transporter_SBP"/>
</dbReference>
<dbReference type="OrthoDB" id="24039at2157"/>